<evidence type="ECO:0000313" key="2">
    <source>
        <dbReference type="Proteomes" id="UP000243096"/>
    </source>
</evidence>
<dbReference type="InterPro" id="IPR011067">
    <property type="entry name" value="Plasmid_toxin/cell-grow_inhib"/>
</dbReference>
<reference evidence="1 2" key="1">
    <citation type="submission" date="2018-01" db="EMBL/GenBank/DDBJ databases">
        <title>Genomic Encyclopedia of Type Strains, Phase III (KMG-III): the genomes of soil and plant-associated and newly described type strains.</title>
        <authorList>
            <person name="Whitman W."/>
        </authorList>
    </citation>
    <scope>NUCLEOTIDE SEQUENCE [LARGE SCALE GENOMIC DNA]</scope>
    <source>
        <strain evidence="1 2">HKI456</strain>
    </source>
</reference>
<dbReference type="Pfam" id="PF02452">
    <property type="entry name" value="PemK_toxin"/>
    <property type="match status" value="1"/>
</dbReference>
<dbReference type="Gene3D" id="2.30.30.110">
    <property type="match status" value="1"/>
</dbReference>
<dbReference type="SUPFAM" id="SSF50118">
    <property type="entry name" value="Cell growth inhibitor/plasmid maintenance toxic component"/>
    <property type="match status" value="1"/>
</dbReference>
<dbReference type="GO" id="GO:0004519">
    <property type="term" value="F:endonuclease activity"/>
    <property type="evidence" value="ECO:0007669"/>
    <property type="project" value="UniProtKB-KW"/>
</dbReference>
<gene>
    <name evidence="1" type="ORF">B0O95_11634</name>
</gene>
<dbReference type="NCBIfam" id="NF007320">
    <property type="entry name" value="PRK09812.1"/>
    <property type="match status" value="1"/>
</dbReference>
<proteinExistence type="predicted"/>
<dbReference type="EMBL" id="PRDW01000016">
    <property type="protein sequence ID" value="PPB81975.1"/>
    <property type="molecule type" value="Genomic_DNA"/>
</dbReference>
<keyword evidence="1" id="KW-0255">Endonuclease</keyword>
<dbReference type="GO" id="GO:0003677">
    <property type="term" value="F:DNA binding"/>
    <property type="evidence" value="ECO:0007669"/>
    <property type="project" value="InterPro"/>
</dbReference>
<keyword evidence="2" id="KW-1185">Reference proteome</keyword>
<keyword evidence="1" id="KW-0540">Nuclease</keyword>
<name>A0A2P5K7D5_9BURK</name>
<accession>A0A2P5K7D5</accession>
<dbReference type="AlphaFoldDB" id="A0A2P5K7D5"/>
<keyword evidence="1" id="KW-0378">Hydrolase</keyword>
<dbReference type="Proteomes" id="UP000243096">
    <property type="component" value="Unassembled WGS sequence"/>
</dbReference>
<protein>
    <submittedName>
        <fullName evidence="1">mRNA-degrading endonuclease toxin of MazEF toxin-antitoxin module</fullName>
    </submittedName>
</protein>
<sequence length="135" mass="14980">MVRRAKFERGDIVRVSLNPTVGREQQGDFRLALVLSPAAFNALGVALVAPITQGGELARFAGFAVPLCGSGAETQGVALVNMARTWRRTACVRSNAHRSKWLRTRWLGFRRLSSEENAMSNEFWNLTYALGNTQR</sequence>
<dbReference type="InterPro" id="IPR003477">
    <property type="entry name" value="PemK-like"/>
</dbReference>
<organism evidence="1 2">
    <name type="scientific">Mycetohabitans endofungorum</name>
    <dbReference type="NCBI Taxonomy" id="417203"/>
    <lineage>
        <taxon>Bacteria</taxon>
        <taxon>Pseudomonadati</taxon>
        <taxon>Pseudomonadota</taxon>
        <taxon>Betaproteobacteria</taxon>
        <taxon>Burkholderiales</taxon>
        <taxon>Burkholderiaceae</taxon>
        <taxon>Mycetohabitans</taxon>
    </lineage>
</organism>
<evidence type="ECO:0000313" key="1">
    <source>
        <dbReference type="EMBL" id="PPB81975.1"/>
    </source>
</evidence>
<comment type="caution">
    <text evidence="1">The sequence shown here is derived from an EMBL/GenBank/DDBJ whole genome shotgun (WGS) entry which is preliminary data.</text>
</comment>